<comment type="caution">
    <text evidence="1">The sequence shown here is derived from an EMBL/GenBank/DDBJ whole genome shotgun (WGS) entry which is preliminary data.</text>
</comment>
<protein>
    <submittedName>
        <fullName evidence="1">Uncharacterized protein</fullName>
    </submittedName>
</protein>
<reference evidence="1 2" key="1">
    <citation type="submission" date="2021-03" db="EMBL/GenBank/DDBJ databases">
        <title>Actinomadura violae sp. nov., isolated from lichen in Thailand.</title>
        <authorList>
            <person name="Kanchanasin P."/>
            <person name="Saeng-In P."/>
            <person name="Phongsopitanun W."/>
            <person name="Yuki M."/>
            <person name="Kudo T."/>
            <person name="Ohkuma M."/>
            <person name="Tanasupawat S."/>
        </authorList>
    </citation>
    <scope>NUCLEOTIDE SEQUENCE [LARGE SCALE GENOMIC DNA]</scope>
    <source>
        <strain evidence="1 2">LCR2-06</strain>
    </source>
</reference>
<sequence>MTSVLDTVVLPEPAVENWLHRWRGEYLPGAQERGMRLERTWRCYTGPEQVTLYLLWSLPTPYDFYAMRTAAAADPSVKAFWDATDALAYGRDRRLLEEVTCPAG</sequence>
<accession>A0ABS3RNS3</accession>
<gene>
    <name evidence="1" type="ORF">J4709_11585</name>
</gene>
<evidence type="ECO:0000313" key="2">
    <source>
        <dbReference type="Proteomes" id="UP000680206"/>
    </source>
</evidence>
<dbReference type="EMBL" id="JAGEPF010000007">
    <property type="protein sequence ID" value="MBO2458208.1"/>
    <property type="molecule type" value="Genomic_DNA"/>
</dbReference>
<name>A0ABS3RNS3_9ACTN</name>
<organism evidence="1 2">
    <name type="scientific">Actinomadura violacea</name>
    <dbReference type="NCBI Taxonomy" id="2819934"/>
    <lineage>
        <taxon>Bacteria</taxon>
        <taxon>Bacillati</taxon>
        <taxon>Actinomycetota</taxon>
        <taxon>Actinomycetes</taxon>
        <taxon>Streptosporangiales</taxon>
        <taxon>Thermomonosporaceae</taxon>
        <taxon>Actinomadura</taxon>
    </lineage>
</organism>
<dbReference type="Gene3D" id="3.30.70.100">
    <property type="match status" value="1"/>
</dbReference>
<dbReference type="SUPFAM" id="SSF54909">
    <property type="entry name" value="Dimeric alpha+beta barrel"/>
    <property type="match status" value="1"/>
</dbReference>
<dbReference type="Proteomes" id="UP000680206">
    <property type="component" value="Unassembled WGS sequence"/>
</dbReference>
<evidence type="ECO:0000313" key="1">
    <source>
        <dbReference type="EMBL" id="MBO2458208.1"/>
    </source>
</evidence>
<proteinExistence type="predicted"/>
<dbReference type="RefSeq" id="WP_208240029.1">
    <property type="nucleotide sequence ID" value="NZ_JAGEPF010000007.1"/>
</dbReference>
<dbReference type="InterPro" id="IPR011008">
    <property type="entry name" value="Dimeric_a/b-barrel"/>
</dbReference>
<keyword evidence="2" id="KW-1185">Reference proteome</keyword>